<dbReference type="PANTHER" id="PTHR34487:SF1">
    <property type="entry name" value="ACYL-ACP THIOESTERASE"/>
    <property type="match status" value="1"/>
</dbReference>
<dbReference type="OrthoDB" id="5975054at2759"/>
<dbReference type="Gene3D" id="3.10.129.10">
    <property type="entry name" value="Hotdog Thioesterase"/>
    <property type="match status" value="1"/>
</dbReference>
<feature type="non-terminal residue" evidence="2">
    <location>
        <position position="1"/>
    </location>
</feature>
<gene>
    <name evidence="2" type="ORF">OFUS_LOCUS626</name>
</gene>
<dbReference type="SUPFAM" id="SSF54637">
    <property type="entry name" value="Thioesterase/thiol ester dehydrase-isomerase"/>
    <property type="match status" value="2"/>
</dbReference>
<comment type="caution">
    <text evidence="2">The sequence shown here is derived from an EMBL/GenBank/DDBJ whole genome shotgun (WGS) entry which is preliminary data.</text>
</comment>
<dbReference type="InterPro" id="IPR049427">
    <property type="entry name" value="Acyl-ACP_TE_C"/>
</dbReference>
<proteinExistence type="predicted"/>
<keyword evidence="3" id="KW-1185">Reference proteome</keyword>
<dbReference type="AlphaFoldDB" id="A0A8S4MXE2"/>
<protein>
    <recommendedName>
        <fullName evidence="1">Acyl-ACP thioesterase-like C-terminal domain-containing protein</fullName>
    </recommendedName>
</protein>
<dbReference type="EMBL" id="CAIIXF020000001">
    <property type="protein sequence ID" value="CAH1772959.1"/>
    <property type="molecule type" value="Genomic_DNA"/>
</dbReference>
<reference evidence="2" key="1">
    <citation type="submission" date="2022-03" db="EMBL/GenBank/DDBJ databases">
        <authorList>
            <person name="Martin C."/>
        </authorList>
    </citation>
    <scope>NUCLEOTIDE SEQUENCE</scope>
</reference>
<sequence length="256" mass="29285">GGLNIFNIAKKFSNARSSSFYSDISSLLTLTSRGTHVTFERASNYRISEKFFELHNPQFSGELGGYLSFEKIKDRQIYVEDKLVSVGNSSICLASSIIHNGEAIATFESQVVHVDWNSRKAVPLPVWFTEKYREFMKISKIKFTTNMNKPNSSYSYSIKVSASDLDMNNHVNMAIYLRYCLDAGYMACKDGAYEGFEGDLLTYKVQKSSCLFFGESVLEALLSVYTWEDSTQKNLIHFQIENSDEKLVYFCSMWFH</sequence>
<evidence type="ECO:0000313" key="2">
    <source>
        <dbReference type="EMBL" id="CAH1772959.1"/>
    </source>
</evidence>
<accession>A0A8S4MXE2</accession>
<dbReference type="Pfam" id="PF20791">
    <property type="entry name" value="Acyl-ACP_TE_C"/>
    <property type="match status" value="1"/>
</dbReference>
<feature type="domain" description="Acyl-ACP thioesterase-like C-terminal" evidence="1">
    <location>
        <begin position="151"/>
        <end position="183"/>
    </location>
</feature>
<evidence type="ECO:0000259" key="1">
    <source>
        <dbReference type="Pfam" id="PF20791"/>
    </source>
</evidence>
<dbReference type="InterPro" id="IPR029069">
    <property type="entry name" value="HotDog_dom_sf"/>
</dbReference>
<organism evidence="2 3">
    <name type="scientific">Owenia fusiformis</name>
    <name type="common">Polychaete worm</name>
    <dbReference type="NCBI Taxonomy" id="6347"/>
    <lineage>
        <taxon>Eukaryota</taxon>
        <taxon>Metazoa</taxon>
        <taxon>Spiralia</taxon>
        <taxon>Lophotrochozoa</taxon>
        <taxon>Annelida</taxon>
        <taxon>Polychaeta</taxon>
        <taxon>Sedentaria</taxon>
        <taxon>Canalipalpata</taxon>
        <taxon>Sabellida</taxon>
        <taxon>Oweniida</taxon>
        <taxon>Oweniidae</taxon>
        <taxon>Owenia</taxon>
    </lineage>
</organism>
<evidence type="ECO:0000313" key="3">
    <source>
        <dbReference type="Proteomes" id="UP000749559"/>
    </source>
</evidence>
<dbReference type="PANTHER" id="PTHR34487">
    <property type="entry name" value="ACYL-ACP THIOESTERASE"/>
    <property type="match status" value="1"/>
</dbReference>
<dbReference type="Proteomes" id="UP000749559">
    <property type="component" value="Unassembled WGS sequence"/>
</dbReference>
<name>A0A8S4MXE2_OWEFU</name>